<proteinExistence type="predicted"/>
<feature type="transmembrane region" description="Helical" evidence="2">
    <location>
        <begin position="140"/>
        <end position="159"/>
    </location>
</feature>
<name>A0A8J3VSV2_9ACTN</name>
<reference evidence="5" key="1">
    <citation type="submission" date="2021-01" db="EMBL/GenBank/DDBJ databases">
        <title>Whole genome shotgun sequence of Rugosimonospora africana NBRC 104875.</title>
        <authorList>
            <person name="Komaki H."/>
            <person name="Tamura T."/>
        </authorList>
    </citation>
    <scope>NUCLEOTIDE SEQUENCE</scope>
    <source>
        <strain evidence="5">NBRC 104875</strain>
    </source>
</reference>
<keyword evidence="2" id="KW-0472">Membrane</keyword>
<feature type="transmembrane region" description="Helical" evidence="2">
    <location>
        <begin position="319"/>
        <end position="342"/>
    </location>
</feature>
<feature type="transmembrane region" description="Helical" evidence="2">
    <location>
        <begin position="354"/>
        <end position="377"/>
    </location>
</feature>
<accession>A0A8J3VSV2</accession>
<keyword evidence="6" id="KW-1185">Reference proteome</keyword>
<feature type="transmembrane region" description="Helical" evidence="2">
    <location>
        <begin position="196"/>
        <end position="218"/>
    </location>
</feature>
<feature type="transmembrane region" description="Helical" evidence="2">
    <location>
        <begin position="59"/>
        <end position="84"/>
    </location>
</feature>
<keyword evidence="2" id="KW-0812">Transmembrane</keyword>
<evidence type="ECO:0000256" key="1">
    <source>
        <dbReference type="SAM" id="MobiDB-lite"/>
    </source>
</evidence>
<evidence type="ECO:0000313" key="5">
    <source>
        <dbReference type="EMBL" id="GIH17757.1"/>
    </source>
</evidence>
<feature type="transmembrane region" description="Helical" evidence="2">
    <location>
        <begin position="104"/>
        <end position="128"/>
    </location>
</feature>
<comment type="caution">
    <text evidence="5">The sequence shown here is derived from an EMBL/GenBank/DDBJ whole genome shotgun (WGS) entry which is preliminary data.</text>
</comment>
<dbReference type="Pfam" id="PF07331">
    <property type="entry name" value="TctB"/>
    <property type="match status" value="1"/>
</dbReference>
<feature type="domain" description="DUF112" evidence="3">
    <location>
        <begin position="18"/>
        <end position="438"/>
    </location>
</feature>
<evidence type="ECO:0000313" key="6">
    <source>
        <dbReference type="Proteomes" id="UP000642748"/>
    </source>
</evidence>
<feature type="transmembrane region" description="Helical" evidence="2">
    <location>
        <begin position="506"/>
        <end position="532"/>
    </location>
</feature>
<dbReference type="PANTHER" id="PTHR35342:SF5">
    <property type="entry name" value="TRICARBOXYLIC TRANSPORT PROTEIN"/>
    <property type="match status" value="1"/>
</dbReference>
<dbReference type="Proteomes" id="UP000642748">
    <property type="component" value="Unassembled WGS sequence"/>
</dbReference>
<feature type="compositionally biased region" description="Low complexity" evidence="1">
    <location>
        <begin position="574"/>
        <end position="587"/>
    </location>
</feature>
<feature type="region of interest" description="Disordered" evidence="1">
    <location>
        <begin position="570"/>
        <end position="589"/>
    </location>
</feature>
<feature type="transmembrane region" description="Helical" evidence="2">
    <location>
        <begin position="466"/>
        <end position="485"/>
    </location>
</feature>
<dbReference type="EMBL" id="BONZ01000057">
    <property type="protein sequence ID" value="GIH17757.1"/>
    <property type="molecule type" value="Genomic_DNA"/>
</dbReference>
<feature type="transmembrane region" description="Helical" evidence="2">
    <location>
        <begin position="17"/>
        <end position="47"/>
    </location>
</feature>
<feature type="transmembrane region" description="Helical" evidence="2">
    <location>
        <begin position="703"/>
        <end position="725"/>
    </location>
</feature>
<feature type="transmembrane region" description="Helical" evidence="2">
    <location>
        <begin position="665"/>
        <end position="697"/>
    </location>
</feature>
<keyword evidence="2" id="KW-1133">Transmembrane helix</keyword>
<protein>
    <recommendedName>
        <fullName evidence="7">TctA family transporter</fullName>
    </recommendedName>
</protein>
<feature type="domain" description="DUF1468" evidence="4">
    <location>
        <begin position="640"/>
        <end position="730"/>
    </location>
</feature>
<sequence length="744" mass="76771">MLGAIASAFAHFGSMSVLLLMLVGTLAGLGIGLLPGIGSIVAMSLLLPFTFHMSSFEAFALLLSLYAVVTTAGDLTSILIGIPAHPECAAMILDGYPMARKGQAGRAMAASTYAAVVGAVIGAIALAISVPIMRPIVLHINAGELFTLAILGVVMVGAVSGDSPLQGAVLGGVGLLLAAVGPDVQTGIIRYGFDSTYLIGGVPLIPLAVGLFAVPQLFEIHARRRETLGKTTSLADVGRRTGLQDTLRHWTLVLRGSLIGVLTGIAPGLGSSLGQWVAYGQAMQTSKHPERFGRGTVEGVIAPGASNNSKEGGSLIPTLAFGVPGSGAMAVLLGAFLILGLTPGPSMLEDHLNITFFMILILVVSNILGAALCLTFLRPLAAITKLRGGLIIPFVMFLVFVGAAATTGQFGDLVVMLVAGLIAWILGRYHWPIIPVILGYVLGKSAEPNLFIAQRAYGWAFLERPIVLVIIAIAAATFIWSVRLRRRQRALRPDADTNGTGTRTGAATWASLVISVCLTAVALVAVLVAQGWSRDAKLYPTIVGVATTGFGLLCVLECVRAQIRYARGRRDPAPAEAAPTGAGPAAEQSDAAGAGLVDGARPIGGGLTGGGLTDGGLVDGGRTGGAGSRAAGSGRTAGAVLVDAGPEVELDEVERVATPKLRSEIWMLGWLVATFIATRLVGIGVAGMAFAIVYLVFAAKAKLRIAVPCAVVIGVLFYYVFVHVLKVVLPPTFLHLAVLGFNLT</sequence>
<organism evidence="5 6">
    <name type="scientific">Rugosimonospora africana</name>
    <dbReference type="NCBI Taxonomy" id="556532"/>
    <lineage>
        <taxon>Bacteria</taxon>
        <taxon>Bacillati</taxon>
        <taxon>Actinomycetota</taxon>
        <taxon>Actinomycetes</taxon>
        <taxon>Micromonosporales</taxon>
        <taxon>Micromonosporaceae</taxon>
        <taxon>Rugosimonospora</taxon>
    </lineage>
</organism>
<feature type="transmembrane region" description="Helical" evidence="2">
    <location>
        <begin position="389"/>
        <end position="406"/>
    </location>
</feature>
<evidence type="ECO:0000256" key="2">
    <source>
        <dbReference type="SAM" id="Phobius"/>
    </source>
</evidence>
<dbReference type="PANTHER" id="PTHR35342">
    <property type="entry name" value="TRICARBOXYLIC TRANSPORT PROTEIN"/>
    <property type="match status" value="1"/>
</dbReference>
<evidence type="ECO:0008006" key="7">
    <source>
        <dbReference type="Google" id="ProtNLM"/>
    </source>
</evidence>
<dbReference type="InterPro" id="IPR002823">
    <property type="entry name" value="DUF112_TM"/>
</dbReference>
<feature type="transmembrane region" description="Helical" evidence="2">
    <location>
        <begin position="538"/>
        <end position="559"/>
    </location>
</feature>
<dbReference type="InterPro" id="IPR009936">
    <property type="entry name" value="DUF1468"/>
</dbReference>
<evidence type="ECO:0000259" key="4">
    <source>
        <dbReference type="Pfam" id="PF07331"/>
    </source>
</evidence>
<dbReference type="Pfam" id="PF01970">
    <property type="entry name" value="TctA"/>
    <property type="match status" value="1"/>
</dbReference>
<evidence type="ECO:0000259" key="3">
    <source>
        <dbReference type="Pfam" id="PF01970"/>
    </source>
</evidence>
<gene>
    <name evidence="5" type="ORF">Raf01_59290</name>
</gene>
<dbReference type="AlphaFoldDB" id="A0A8J3VSV2"/>